<dbReference type="InterPro" id="IPR002885">
    <property type="entry name" value="PPR_rpt"/>
</dbReference>
<dbReference type="InterPro" id="IPR033443">
    <property type="entry name" value="PROP1-like_PPR_dom"/>
</dbReference>
<sequence>MVWRNLLASTSRQNINKLNAILGSPLFTTTRAVFPSSSHTRASSSVFQLLPNSSFSTNLHSRQQSNSNNHPKLLAPRNDAVVDDDETTNEFLSRFVWIMRKKVKEAYPDSDKSTVDGMLLVIVDRVVSEMEKGSVETASFGGGDFSEDLWKTVWEVSNKVLDDMNKERKKERMKGFLQCEEVKDMCRFAGEVGIRGDLLRELRFKWAREKMEEHDFYEGLERMRKEAQIEDNESGNSEVDVSEEKGKVVELPKRRGKIRYKIYGLDLSDPKWEQVADRIHDAEQVLWPQEPKLITGKAKLITEKIESLKVDNDDSLPTLLAEWVELVMPTRVEWMDLLDRLKRKNHPLYLKVAEMILTEDSFQANVYDYSRLIDFYAKESCLDDAERILKKMKEKGIQPDASTASTLVHMYCKGGNLECAKEAFEVLTTQGFQPDIKVYTSMIMAYVNDGQPNLGETLMRGMEMRDVKPTKEIYMALLHSYSQNGDVQGASRISTAMQLSGIQQSVEICTLLIEANAHAGEPDEARNNFDYLIKIGHKPDDRCTASMILAYEKANLLDKALDLLMELEKDGFEPGVATYSVFVDWLGKLQLVDEVEQLLGKIALLGEAPPIKVQVSLCDMYARAGNEKKALQILSVLEAKKNELGPAEFERIIFGLINGGFQRDAQRIYGIMEARGFTASNSLKLALTKPVRKTPRMR</sequence>
<keyword evidence="5" id="KW-1185">Reference proteome</keyword>
<feature type="domain" description="PROP1-like PPR" evidence="4">
    <location>
        <begin position="422"/>
        <end position="524"/>
    </location>
</feature>
<dbReference type="OrthoDB" id="185373at2759"/>
<dbReference type="Pfam" id="PF01535">
    <property type="entry name" value="PPR"/>
    <property type="match status" value="1"/>
</dbReference>
<dbReference type="NCBIfam" id="TIGR00756">
    <property type="entry name" value="PPR"/>
    <property type="match status" value="3"/>
</dbReference>
<evidence type="ECO:0000313" key="5">
    <source>
        <dbReference type="Proteomes" id="UP000694853"/>
    </source>
</evidence>
<feature type="compositionally biased region" description="Polar residues" evidence="3">
    <location>
        <begin position="58"/>
        <end position="70"/>
    </location>
</feature>
<evidence type="ECO:0000256" key="2">
    <source>
        <dbReference type="PROSITE-ProRule" id="PRU00708"/>
    </source>
</evidence>
<protein>
    <submittedName>
        <fullName evidence="6">Pentatricopeptide repeat-containing protein At5g65560</fullName>
    </submittedName>
</protein>
<dbReference type="InterPro" id="IPR011990">
    <property type="entry name" value="TPR-like_helical_dom_sf"/>
</dbReference>
<dbReference type="KEGG" id="aprc:113846778"/>
<evidence type="ECO:0000256" key="3">
    <source>
        <dbReference type="SAM" id="MobiDB-lite"/>
    </source>
</evidence>
<evidence type="ECO:0000259" key="4">
    <source>
        <dbReference type="Pfam" id="PF17177"/>
    </source>
</evidence>
<dbReference type="PANTHER" id="PTHR46862">
    <property type="entry name" value="OS07G0661900 PROTEIN"/>
    <property type="match status" value="1"/>
</dbReference>
<feature type="region of interest" description="Disordered" evidence="3">
    <location>
        <begin position="58"/>
        <end position="77"/>
    </location>
</feature>
<dbReference type="Gene3D" id="1.25.40.10">
    <property type="entry name" value="Tetratricopeptide repeat domain"/>
    <property type="match status" value="2"/>
</dbReference>
<name>A0A8B8JIC4_ABRPR</name>
<reference evidence="6" key="2">
    <citation type="submission" date="2025-08" db="UniProtKB">
        <authorList>
            <consortium name="RefSeq"/>
        </authorList>
    </citation>
    <scope>IDENTIFICATION</scope>
    <source>
        <tissue evidence="6">Young leaves</tissue>
    </source>
</reference>
<reference evidence="5" key="1">
    <citation type="journal article" date="2019" name="Toxins">
        <title>Detection of Abrin-Like and Prepropulchellin-Like Toxin Genes and Transcripts Using Whole Genome Sequencing and Full-Length Transcript Sequencing of Abrus precatorius.</title>
        <authorList>
            <person name="Hovde B.T."/>
            <person name="Daligault H.E."/>
            <person name="Hanschen E.R."/>
            <person name="Kunde Y.A."/>
            <person name="Johnson M.B."/>
            <person name="Starkenburg S.R."/>
            <person name="Johnson S.L."/>
        </authorList>
    </citation>
    <scope>NUCLEOTIDE SEQUENCE [LARGE SCALE GENOMIC DNA]</scope>
</reference>
<dbReference type="GeneID" id="113846778"/>
<evidence type="ECO:0000256" key="1">
    <source>
        <dbReference type="ARBA" id="ARBA00022737"/>
    </source>
</evidence>
<dbReference type="PANTHER" id="PTHR46862:SF2">
    <property type="entry name" value="OS02G0611400 PROTEIN"/>
    <property type="match status" value="1"/>
</dbReference>
<dbReference type="RefSeq" id="XP_027331210.1">
    <property type="nucleotide sequence ID" value="XM_027475409.1"/>
</dbReference>
<dbReference type="Pfam" id="PF17177">
    <property type="entry name" value="PPR_long"/>
    <property type="match status" value="1"/>
</dbReference>
<dbReference type="AlphaFoldDB" id="A0A8B8JIC4"/>
<gene>
    <name evidence="6" type="primary">LOC113846778</name>
</gene>
<dbReference type="Proteomes" id="UP000694853">
    <property type="component" value="Unplaced"/>
</dbReference>
<feature type="repeat" description="PPR" evidence="2">
    <location>
        <begin position="365"/>
        <end position="399"/>
    </location>
</feature>
<feature type="repeat" description="PPR" evidence="2">
    <location>
        <begin position="435"/>
        <end position="469"/>
    </location>
</feature>
<dbReference type="Pfam" id="PF13041">
    <property type="entry name" value="PPR_2"/>
    <property type="match status" value="1"/>
</dbReference>
<organism evidence="5 6">
    <name type="scientific">Abrus precatorius</name>
    <name type="common">Indian licorice</name>
    <name type="synonym">Glycine abrus</name>
    <dbReference type="NCBI Taxonomy" id="3816"/>
    <lineage>
        <taxon>Eukaryota</taxon>
        <taxon>Viridiplantae</taxon>
        <taxon>Streptophyta</taxon>
        <taxon>Embryophyta</taxon>
        <taxon>Tracheophyta</taxon>
        <taxon>Spermatophyta</taxon>
        <taxon>Magnoliopsida</taxon>
        <taxon>eudicotyledons</taxon>
        <taxon>Gunneridae</taxon>
        <taxon>Pentapetalae</taxon>
        <taxon>rosids</taxon>
        <taxon>fabids</taxon>
        <taxon>Fabales</taxon>
        <taxon>Fabaceae</taxon>
        <taxon>Papilionoideae</taxon>
        <taxon>50 kb inversion clade</taxon>
        <taxon>NPAAA clade</taxon>
        <taxon>indigoferoid/millettioid clade</taxon>
        <taxon>Abreae</taxon>
        <taxon>Abrus</taxon>
    </lineage>
</organism>
<feature type="repeat" description="PPR" evidence="2">
    <location>
        <begin position="540"/>
        <end position="574"/>
    </location>
</feature>
<keyword evidence="1" id="KW-0677">Repeat</keyword>
<accession>A0A8B8JIC4</accession>
<proteinExistence type="predicted"/>
<evidence type="ECO:0000313" key="6">
    <source>
        <dbReference type="RefSeq" id="XP_027331210.1"/>
    </source>
</evidence>
<dbReference type="PROSITE" id="PS51375">
    <property type="entry name" value="PPR"/>
    <property type="match status" value="4"/>
</dbReference>
<feature type="repeat" description="PPR" evidence="2">
    <location>
        <begin position="400"/>
        <end position="434"/>
    </location>
</feature>